<evidence type="ECO:0000256" key="1">
    <source>
        <dbReference type="SAM" id="Phobius"/>
    </source>
</evidence>
<feature type="domain" description="O-acyltransferase WSD1 C-terminal" evidence="2">
    <location>
        <begin position="461"/>
        <end position="525"/>
    </location>
</feature>
<feature type="domain" description="O-acyltransferase WSD1 C-terminal" evidence="2">
    <location>
        <begin position="361"/>
        <end position="440"/>
    </location>
</feature>
<gene>
    <name evidence="3" type="ORF">SK128_008863</name>
</gene>
<dbReference type="PANTHER" id="PTHR31650">
    <property type="entry name" value="O-ACYLTRANSFERASE (WSD1-LIKE) FAMILY PROTEIN"/>
    <property type="match status" value="1"/>
</dbReference>
<keyword evidence="1" id="KW-0812">Transmembrane</keyword>
<evidence type="ECO:0000259" key="2">
    <source>
        <dbReference type="Pfam" id="PF06974"/>
    </source>
</evidence>
<dbReference type="AlphaFoldDB" id="A0AAN8X422"/>
<dbReference type="Proteomes" id="UP001381693">
    <property type="component" value="Unassembled WGS sequence"/>
</dbReference>
<dbReference type="EMBL" id="JAXCGZ010013420">
    <property type="protein sequence ID" value="KAK7072569.1"/>
    <property type="molecule type" value="Genomic_DNA"/>
</dbReference>
<proteinExistence type="predicted"/>
<keyword evidence="4" id="KW-1185">Reference proteome</keyword>
<name>A0AAN8X422_HALRR</name>
<accession>A0AAN8X422</accession>
<dbReference type="InterPro" id="IPR009721">
    <property type="entry name" value="O-acyltransferase_WSD1_C"/>
</dbReference>
<dbReference type="PANTHER" id="PTHR31650:SF1">
    <property type="entry name" value="WAX ESTER SYNTHASE_DIACYLGLYCEROL ACYLTRANSFERASE 4-RELATED"/>
    <property type="match status" value="1"/>
</dbReference>
<keyword evidence="1" id="KW-1133">Transmembrane helix</keyword>
<organism evidence="3 4">
    <name type="scientific">Halocaridina rubra</name>
    <name type="common">Hawaiian red shrimp</name>
    <dbReference type="NCBI Taxonomy" id="373956"/>
    <lineage>
        <taxon>Eukaryota</taxon>
        <taxon>Metazoa</taxon>
        <taxon>Ecdysozoa</taxon>
        <taxon>Arthropoda</taxon>
        <taxon>Crustacea</taxon>
        <taxon>Multicrustacea</taxon>
        <taxon>Malacostraca</taxon>
        <taxon>Eumalacostraca</taxon>
        <taxon>Eucarida</taxon>
        <taxon>Decapoda</taxon>
        <taxon>Pleocyemata</taxon>
        <taxon>Caridea</taxon>
        <taxon>Atyoidea</taxon>
        <taxon>Atyidae</taxon>
        <taxon>Halocaridina</taxon>
    </lineage>
</organism>
<dbReference type="GO" id="GO:0008374">
    <property type="term" value="F:O-acyltransferase activity"/>
    <property type="evidence" value="ECO:0007669"/>
    <property type="project" value="InterPro"/>
</dbReference>
<protein>
    <recommendedName>
        <fullName evidence="2">O-acyltransferase WSD1 C-terminal domain-containing protein</fullName>
    </recommendedName>
</protein>
<dbReference type="GO" id="GO:0005886">
    <property type="term" value="C:plasma membrane"/>
    <property type="evidence" value="ECO:0007669"/>
    <property type="project" value="TreeGrafter"/>
</dbReference>
<comment type="caution">
    <text evidence="3">The sequence shown here is derived from an EMBL/GenBank/DDBJ whole genome shotgun (WGS) entry which is preliminary data.</text>
</comment>
<dbReference type="GO" id="GO:0019432">
    <property type="term" value="P:triglyceride biosynthetic process"/>
    <property type="evidence" value="ECO:0007669"/>
    <property type="project" value="TreeGrafter"/>
</dbReference>
<feature type="transmembrane region" description="Helical" evidence="1">
    <location>
        <begin position="21"/>
        <end position="45"/>
    </location>
</feature>
<sequence>MGLVERSWRRFWWWFSSTLQSVLGIAIVIAVLPIVIPVLILLWIWRSMAILIVSAKYGHWVQAASGMEALFALDSVGARAVISGVAVLKGRISVSTIRTMLSERIMGARDEKGNYLHPKFRQIVEKRCGVVVWLWEENFTIARHVKQLRTDHRKPRLLKDEDDLVGDMSARTNDPFVRGQSRWEVLVAPLKRYDKYFDNDEEDWNYTAVILRVHHALGDGRSLVGLIVSALVDPPLPDPRPSPICRNPCNGCATRVLRLLWSFTHLPWVMIRILFRGDSSVLHGSRLGGDKHITWSPPMLLSALKRGRPLAGVSVNDILLTGLSAAIHKHFALEGTDVPSQVMTVIPVDVTAPGTPLSLANRISLCTVPLATDKMTPKARLMSVHHRMNILKSSPDVLVNYVALDLISNLIPSPLARRVLNTHGVTMVTSNMPGKQGPRMLSHSAFKPLTLLSLRDTFSSPTEQINLFGGSVEDIMFWIPNKSRTGLGISMLSYRGYVRVGLNVDSALIRCRGLAQQLLDDMASEVEKVLISLTPKDENIENGEIIENAINGNLISEKIISSNFVSDDRSDNSEETDINTINDTDINDGTYCIPNYSDLYSSLDMKTEDDLDTTFESDDYYAPEGRELLRADFNTTKLEIQSFLACGAERGLFWENRERTRYNKSETDIHILAANFGDDF</sequence>
<dbReference type="InterPro" id="IPR045034">
    <property type="entry name" value="O-acyltransferase_WSD1-like"/>
</dbReference>
<dbReference type="Pfam" id="PF06974">
    <property type="entry name" value="WS_DGAT_C"/>
    <property type="match status" value="2"/>
</dbReference>
<keyword evidence="1" id="KW-0472">Membrane</keyword>
<reference evidence="3 4" key="1">
    <citation type="submission" date="2023-11" db="EMBL/GenBank/DDBJ databases">
        <title>Halocaridina rubra genome assembly.</title>
        <authorList>
            <person name="Smith C."/>
        </authorList>
    </citation>
    <scope>NUCLEOTIDE SEQUENCE [LARGE SCALE GENOMIC DNA]</scope>
    <source>
        <strain evidence="3">EP-1</strain>
        <tissue evidence="3">Whole</tissue>
    </source>
</reference>
<evidence type="ECO:0000313" key="3">
    <source>
        <dbReference type="EMBL" id="KAK7072569.1"/>
    </source>
</evidence>
<evidence type="ECO:0000313" key="4">
    <source>
        <dbReference type="Proteomes" id="UP001381693"/>
    </source>
</evidence>